<dbReference type="InterPro" id="IPR001180">
    <property type="entry name" value="CNH_dom"/>
</dbReference>
<feature type="domain" description="CNH" evidence="5">
    <location>
        <begin position="15"/>
        <end position="331"/>
    </location>
</feature>
<evidence type="ECO:0000256" key="2">
    <source>
        <dbReference type="ARBA" id="ARBA00023136"/>
    </source>
</evidence>
<proteinExistence type="inferred from homology"/>
<evidence type="ECO:0000256" key="1">
    <source>
        <dbReference type="ARBA" id="ARBA00004184"/>
    </source>
</evidence>
<evidence type="ECO:0000313" key="7">
    <source>
        <dbReference type="Proteomes" id="UP001465976"/>
    </source>
</evidence>
<dbReference type="PANTHER" id="PTHR12894">
    <property type="entry name" value="CNH DOMAIN CONTAINING"/>
    <property type="match status" value="1"/>
</dbReference>
<feature type="compositionally biased region" description="Basic and acidic residues" evidence="4">
    <location>
        <begin position="515"/>
        <end position="528"/>
    </location>
</feature>
<accession>A0ABR3FRB4</accession>
<gene>
    <name evidence="6" type="primary">VAM6</name>
    <name evidence="6" type="ORF">V5O48_004023</name>
</gene>
<organism evidence="6 7">
    <name type="scientific">Marasmius crinis-equi</name>
    <dbReference type="NCBI Taxonomy" id="585013"/>
    <lineage>
        <taxon>Eukaryota</taxon>
        <taxon>Fungi</taxon>
        <taxon>Dikarya</taxon>
        <taxon>Basidiomycota</taxon>
        <taxon>Agaricomycotina</taxon>
        <taxon>Agaricomycetes</taxon>
        <taxon>Agaricomycetidae</taxon>
        <taxon>Agaricales</taxon>
        <taxon>Marasmiineae</taxon>
        <taxon>Marasmiaceae</taxon>
        <taxon>Marasmius</taxon>
    </lineage>
</organism>
<reference evidence="6 7" key="1">
    <citation type="submission" date="2024-02" db="EMBL/GenBank/DDBJ databases">
        <title>A draft genome for the cacao thread blight pathogen Marasmius crinis-equi.</title>
        <authorList>
            <person name="Cohen S.P."/>
            <person name="Baruah I.K."/>
            <person name="Amoako-Attah I."/>
            <person name="Bukari Y."/>
            <person name="Meinhardt L.W."/>
            <person name="Bailey B.A."/>
        </authorList>
    </citation>
    <scope>NUCLEOTIDE SEQUENCE [LARGE SCALE GENOMIC DNA]</scope>
    <source>
        <strain evidence="6 7">GH-76</strain>
    </source>
</reference>
<dbReference type="PANTHER" id="PTHR12894:SF49">
    <property type="entry name" value="VAM6_VPS39-LIKE PROTEIN"/>
    <property type="match status" value="1"/>
</dbReference>
<feature type="region of interest" description="Disordered" evidence="4">
    <location>
        <begin position="596"/>
        <end position="623"/>
    </location>
</feature>
<dbReference type="Proteomes" id="UP001465976">
    <property type="component" value="Unassembled WGS sequence"/>
</dbReference>
<dbReference type="Pfam" id="PF00780">
    <property type="entry name" value="CNH"/>
    <property type="match status" value="1"/>
</dbReference>
<comment type="subcellular location">
    <subcellularLocation>
        <location evidence="1">Endomembrane system</location>
        <topology evidence="1">Peripheral membrane protein</topology>
    </subcellularLocation>
</comment>
<comment type="caution">
    <text evidence="6">The sequence shown here is derived from an EMBL/GenBank/DDBJ whole genome shotgun (WGS) entry which is preliminary data.</text>
</comment>
<comment type="similarity">
    <text evidence="3">Belongs to the VAM6/VPS39 family.</text>
</comment>
<feature type="compositionally biased region" description="Low complexity" evidence="4">
    <location>
        <begin position="529"/>
        <end position="546"/>
    </location>
</feature>
<evidence type="ECO:0000259" key="5">
    <source>
        <dbReference type="PROSITE" id="PS50219"/>
    </source>
</evidence>
<dbReference type="PROSITE" id="PS50219">
    <property type="entry name" value="CNH"/>
    <property type="match status" value="1"/>
</dbReference>
<evidence type="ECO:0000313" key="6">
    <source>
        <dbReference type="EMBL" id="KAL0577985.1"/>
    </source>
</evidence>
<protein>
    <submittedName>
        <fullName evidence="6">Vacuolar morphogenesis protein 6</fullName>
    </submittedName>
</protein>
<evidence type="ECO:0000256" key="4">
    <source>
        <dbReference type="SAM" id="MobiDB-lite"/>
    </source>
</evidence>
<dbReference type="EMBL" id="JBAHYK010000126">
    <property type="protein sequence ID" value="KAL0577985.1"/>
    <property type="molecule type" value="Genomic_DNA"/>
</dbReference>
<name>A0ABR3FRB4_9AGAR</name>
<dbReference type="Pfam" id="PF10366">
    <property type="entry name" value="Vps39_1"/>
    <property type="match status" value="1"/>
</dbReference>
<evidence type="ECO:0000256" key="3">
    <source>
        <dbReference type="ARBA" id="ARBA00038201"/>
    </source>
</evidence>
<keyword evidence="2" id="KW-0472">Membrane</keyword>
<feature type="region of interest" description="Disordered" evidence="4">
    <location>
        <begin position="494"/>
        <end position="547"/>
    </location>
</feature>
<keyword evidence="7" id="KW-1185">Reference proteome</keyword>
<dbReference type="InterPro" id="IPR032914">
    <property type="entry name" value="Vam6/VPS39/TRAP1"/>
</dbReference>
<sequence>MAPFLAPKSALSGFKERIDSLLVQGDRLYVGTATGGLHIYGVDNEPEEGSEILTLVEVKKGLARKSIEQLGFVKEINSLVVLSEATVTLFPLPGFTPPTILTNAKAAFSFAVHTCVQHLLPDDPTEVGFTKSSKKSIPTLVTRLVVGCRRKVVIYSWKDGDPQEVKEYALPHSPRVISFIDNDHACFAYPANEYAIFSFDKLTATEVTMPLPAAGGPSSMGTFTGLTGYMTLGLGAKAKPGVVHFSDNDTLILRDNEGIIIGKDAKPTGRSAAVWSAPPEELAFLKPYLFAVLPPGSLPAKDNKPLSDSAQVTQMTSTTAVQIRSSISFLPTQTFIYPFNLDSGPDPTSAPSVSQPSSNATVRLLTPSSAMKSLLYLVTTPTDRTAAANDGSTIWQIWMKPWTEQIDELVQSGQYAYALKLLETIEEAVLPDKDKRRTLIRMLNAVTLFRSRKFDEAIDEFIELNVNPAKVVALYPESIAGRLSVPSEQWITLYGGPASPTPPDDAVSTNSSSQDAKEKEKEKEKITTEQEASTSAESVSAGSGSALEKGITASGSAASELLENLGLQGGTGTLRGRLRNQLGAYLGSAVGGAVAAQKDDDAASIRSNRSGPQHKPKSTPVENIHNDLNRSVESLLRFLGDRRPRLAGALAAVGVTPADQAHTIAPLSETSVEDLFATPSVQLSALTPEQLLRYAQIVDTALFKSYLLVRPSLAGSLFRIANWCEVEEVEGILKERRMFGNLRDLYHQKKMHRKALELLRQLGEKEEDMESRLDASIQYLKRLGPEYLDQIFESSRWLFEQDSKMALEVFKSEDTELPREAVADYLENMDPNLCAQYLEYLIQEREENSQEFHDRLAVLYAKMTIAARKRGDENLYEARAILLGRMGRHDQALELYVYRLREYFKAEEYCKRYYKANTPTSNVFLTLLRIYLRPTVKTNIDFLQPALDLISRHSPRLDTVEALQLLPPMVTTQDIRTFLIEGLRIPVFDAHVMRSISKARDDQLSRSLMALQLRRVKVTDSRICPQCKERLPIIIVERHLLGS</sequence>
<dbReference type="InterPro" id="IPR019452">
    <property type="entry name" value="VPS39/TGF_beta_rcpt-assoc_1"/>
</dbReference>